<keyword evidence="3" id="KW-1185">Reference proteome</keyword>
<feature type="compositionally biased region" description="Basic residues" evidence="1">
    <location>
        <begin position="80"/>
        <end position="97"/>
    </location>
</feature>
<reference evidence="2 3" key="1">
    <citation type="journal article" date="2018" name="PLoS ONE">
        <title>The draft genome of Kipferlia bialata reveals reductive genome evolution in fornicate parasites.</title>
        <authorList>
            <person name="Tanifuji G."/>
            <person name="Takabayashi S."/>
            <person name="Kume K."/>
            <person name="Takagi M."/>
            <person name="Nakayama T."/>
            <person name="Kamikawa R."/>
            <person name="Inagaki Y."/>
            <person name="Hashimoto T."/>
        </authorList>
    </citation>
    <scope>NUCLEOTIDE SEQUENCE [LARGE SCALE GENOMIC DNA]</scope>
    <source>
        <strain evidence="2">NY0173</strain>
    </source>
</reference>
<evidence type="ECO:0000313" key="2">
    <source>
        <dbReference type="EMBL" id="GCA63225.1"/>
    </source>
</evidence>
<organism evidence="2 3">
    <name type="scientific">Kipferlia bialata</name>
    <dbReference type="NCBI Taxonomy" id="797122"/>
    <lineage>
        <taxon>Eukaryota</taxon>
        <taxon>Metamonada</taxon>
        <taxon>Carpediemonas-like organisms</taxon>
        <taxon>Kipferlia</taxon>
    </lineage>
</organism>
<evidence type="ECO:0000313" key="3">
    <source>
        <dbReference type="Proteomes" id="UP000265618"/>
    </source>
</evidence>
<dbReference type="Proteomes" id="UP000265618">
    <property type="component" value="Unassembled WGS sequence"/>
</dbReference>
<comment type="caution">
    <text evidence="2">The sequence shown here is derived from an EMBL/GenBank/DDBJ whole genome shotgun (WGS) entry which is preliminary data.</text>
</comment>
<name>A0A391NNP5_9EUKA</name>
<feature type="compositionally biased region" description="Low complexity" evidence="1">
    <location>
        <begin position="56"/>
        <end position="69"/>
    </location>
</feature>
<evidence type="ECO:0000256" key="1">
    <source>
        <dbReference type="SAM" id="MobiDB-lite"/>
    </source>
</evidence>
<sequence>MLQDATDSLKGAELIHKELLYAPSPKTHQPSTSTRKSPSTGSKRDYTPNTQPKQLPPSLAVSLPPSVYSETDALPPPRPFKPRNHNRKTHKPHKPHKTREPTIVEPTIVEPTAMESTSDVLPTRISVRGM</sequence>
<feature type="compositionally biased region" description="Polar residues" evidence="1">
    <location>
        <begin position="26"/>
        <end position="53"/>
    </location>
</feature>
<protein>
    <submittedName>
        <fullName evidence="2">Uncharacterized protein</fullName>
    </submittedName>
</protein>
<gene>
    <name evidence="2" type="ORF">KIPB_008644</name>
</gene>
<dbReference type="EMBL" id="BDIP01002727">
    <property type="protein sequence ID" value="GCA63225.1"/>
    <property type="molecule type" value="Genomic_DNA"/>
</dbReference>
<proteinExistence type="predicted"/>
<dbReference type="AlphaFoldDB" id="A0A391NNP5"/>
<accession>A0A391NNP5</accession>
<feature type="region of interest" description="Disordered" evidence="1">
    <location>
        <begin position="16"/>
        <end position="107"/>
    </location>
</feature>